<dbReference type="Proteomes" id="UP000296049">
    <property type="component" value="Unassembled WGS sequence"/>
</dbReference>
<keyword evidence="2" id="KW-1185">Reference proteome</keyword>
<evidence type="ECO:0000313" key="2">
    <source>
        <dbReference type="Proteomes" id="UP000296049"/>
    </source>
</evidence>
<accession>R0LTJ8</accession>
<sequence>MAGTRSVMRHKVWSVPTPSSGKSVSRRSDQWNAARLLQSSLLCRYVGHKHSLTLTLRQLGTNKKAALPVSYRQKACLANAGLLGTLYESGSLCVKSALEEKLKAVEYSSSDSWHHLWHSAAVVFGAEPDRGIVCCSCEVLKRQLCKLIGGNSERWCSFALSANSELLEELLAVLQADTTSARAYLQSDWGRGLTGNDCKDKDAWALSSGLSLPQRVNSESDLSIWGIELKGFNQLLGPRGKKRAREASVQFRWYRWKLKGLKQLRKTALGFGGWSKGHGEELGKQTSGKELKAFLGILLPRGCYVEAVASEVQKRYCLRTRMELEIHPSSENGKGEDDNSMLLLWGGRQQDVGQLLLASPAFSLLQGAAGFNGALDHLCVYAQLIRQPDDSADHERKGSVVL</sequence>
<evidence type="ECO:0000313" key="1">
    <source>
        <dbReference type="EMBL" id="EOB05095.1"/>
    </source>
</evidence>
<reference evidence="2" key="1">
    <citation type="journal article" date="2013" name="Nat. Genet.">
        <title>The duck genome and transcriptome provide insight into an avian influenza virus reservoir species.</title>
        <authorList>
            <person name="Huang Y."/>
            <person name="Li Y."/>
            <person name="Burt D.W."/>
            <person name="Chen H."/>
            <person name="Zhang Y."/>
            <person name="Qian W."/>
            <person name="Kim H."/>
            <person name="Gan S."/>
            <person name="Zhao Y."/>
            <person name="Li J."/>
            <person name="Yi K."/>
            <person name="Feng H."/>
            <person name="Zhu P."/>
            <person name="Li B."/>
            <person name="Liu Q."/>
            <person name="Fairley S."/>
            <person name="Magor K.E."/>
            <person name="Du Z."/>
            <person name="Hu X."/>
            <person name="Goodman L."/>
            <person name="Tafer H."/>
            <person name="Vignal A."/>
            <person name="Lee T."/>
            <person name="Kim K.W."/>
            <person name="Sheng Z."/>
            <person name="An Y."/>
            <person name="Searle S."/>
            <person name="Herrero J."/>
            <person name="Groenen M.A."/>
            <person name="Crooijmans R.P."/>
            <person name="Faraut T."/>
            <person name="Cai Q."/>
            <person name="Webster R.G."/>
            <person name="Aldridge J.R."/>
            <person name="Warren W.C."/>
            <person name="Bartschat S."/>
            <person name="Kehr S."/>
            <person name="Marz M."/>
            <person name="Stadler P.F."/>
            <person name="Smith J."/>
            <person name="Kraus R.H."/>
            <person name="Zhao Y."/>
            <person name="Ren L."/>
            <person name="Fei J."/>
            <person name="Morisson M."/>
            <person name="Kaiser P."/>
            <person name="Griffin D.K."/>
            <person name="Rao M."/>
            <person name="Pitel F."/>
            <person name="Wang J."/>
            <person name="Li N."/>
        </authorList>
    </citation>
    <scope>NUCLEOTIDE SEQUENCE [LARGE SCALE GENOMIC DNA]</scope>
</reference>
<proteinExistence type="predicted"/>
<name>R0LTJ8_ANAPL</name>
<gene>
    <name evidence="1" type="ORF">Anapl_03494</name>
</gene>
<protein>
    <submittedName>
        <fullName evidence="1">Uncharacterized protein</fullName>
    </submittedName>
</protein>
<dbReference type="AlphaFoldDB" id="R0LTJ8"/>
<dbReference type="EMBL" id="KB742714">
    <property type="protein sequence ID" value="EOB05095.1"/>
    <property type="molecule type" value="Genomic_DNA"/>
</dbReference>
<organism evidence="1 2">
    <name type="scientific">Anas platyrhynchos</name>
    <name type="common">Mallard</name>
    <name type="synonym">Anas boschas</name>
    <dbReference type="NCBI Taxonomy" id="8839"/>
    <lineage>
        <taxon>Eukaryota</taxon>
        <taxon>Metazoa</taxon>
        <taxon>Chordata</taxon>
        <taxon>Craniata</taxon>
        <taxon>Vertebrata</taxon>
        <taxon>Euteleostomi</taxon>
        <taxon>Archelosauria</taxon>
        <taxon>Archosauria</taxon>
        <taxon>Dinosauria</taxon>
        <taxon>Saurischia</taxon>
        <taxon>Theropoda</taxon>
        <taxon>Coelurosauria</taxon>
        <taxon>Aves</taxon>
        <taxon>Neognathae</taxon>
        <taxon>Galloanserae</taxon>
        <taxon>Anseriformes</taxon>
        <taxon>Anatidae</taxon>
        <taxon>Anatinae</taxon>
        <taxon>Anas</taxon>
    </lineage>
</organism>